<dbReference type="AlphaFoldDB" id="A0A9W6I9W8"/>
<feature type="chain" id="PRO_5040969473" evidence="6">
    <location>
        <begin position="28"/>
        <end position="552"/>
    </location>
</feature>
<reference evidence="8" key="1">
    <citation type="journal article" date="2014" name="Int. J. Syst. Evol. Microbiol.">
        <title>Complete genome sequence of Corynebacterium casei LMG S-19264T (=DSM 44701T), isolated from a smear-ripened cheese.</title>
        <authorList>
            <consortium name="US DOE Joint Genome Institute (JGI-PGF)"/>
            <person name="Walter F."/>
            <person name="Albersmeier A."/>
            <person name="Kalinowski J."/>
            <person name="Ruckert C."/>
        </authorList>
    </citation>
    <scope>NUCLEOTIDE SEQUENCE</scope>
    <source>
        <strain evidence="8">VKM Ac-2007</strain>
    </source>
</reference>
<comment type="subcellular location">
    <subcellularLocation>
        <location evidence="1">Cell envelope</location>
    </subcellularLocation>
</comment>
<evidence type="ECO:0000256" key="4">
    <source>
        <dbReference type="ARBA" id="ARBA00022729"/>
    </source>
</evidence>
<keyword evidence="3" id="KW-0813">Transport</keyword>
<keyword evidence="4 6" id="KW-0732">Signal</keyword>
<name>A0A9W6I9W8_9ACTN</name>
<feature type="domain" description="Solute-binding protein family 5" evidence="7">
    <location>
        <begin position="96"/>
        <end position="462"/>
    </location>
</feature>
<dbReference type="GO" id="GO:0042597">
    <property type="term" value="C:periplasmic space"/>
    <property type="evidence" value="ECO:0007669"/>
    <property type="project" value="UniProtKB-ARBA"/>
</dbReference>
<dbReference type="PANTHER" id="PTHR30290">
    <property type="entry name" value="PERIPLASMIC BINDING COMPONENT OF ABC TRANSPORTER"/>
    <property type="match status" value="1"/>
</dbReference>
<dbReference type="Gene3D" id="3.40.190.10">
    <property type="entry name" value="Periplasmic binding protein-like II"/>
    <property type="match status" value="1"/>
</dbReference>
<comment type="caution">
    <text evidence="8">The sequence shown here is derived from an EMBL/GenBank/DDBJ whole genome shotgun (WGS) entry which is preliminary data.</text>
</comment>
<proteinExistence type="inferred from homology"/>
<dbReference type="GO" id="GO:0043190">
    <property type="term" value="C:ATP-binding cassette (ABC) transporter complex"/>
    <property type="evidence" value="ECO:0007669"/>
    <property type="project" value="InterPro"/>
</dbReference>
<dbReference type="InterPro" id="IPR030678">
    <property type="entry name" value="Peptide/Ni-bd"/>
</dbReference>
<feature type="compositionally biased region" description="Low complexity" evidence="5">
    <location>
        <begin position="33"/>
        <end position="48"/>
    </location>
</feature>
<dbReference type="PANTHER" id="PTHR30290:SF10">
    <property type="entry name" value="PERIPLASMIC OLIGOPEPTIDE-BINDING PROTEIN-RELATED"/>
    <property type="match status" value="1"/>
</dbReference>
<sequence length="552" mass="59838">MAKPRRSRVMFATATTVALLATAPACGAVQKNAGTSGTSGTSPATGSPRLGGTMTVAYKSDPKTFDPAVCYDATCWNNMRMLYDRLYDYKGSTSELVPQGAAEPPAVSPDGRTYTVKIRPGMTFSDGSPVRARDFAYSFSRILDPATKSPVRGFWTGVVGAEEYGKKPEGTPKGIQAVSDGELRIELTQPNSAFKYILAMPHASVIPEGSGDKAAAQPLGSGPFTFKEFSPGRQIVLEKNPTYWDRPRPYVDKVVERLGVNPDVQLLQLEKGEIDLMGDPIPPAQYLSVTANATLKDQTITIAKPSTYFLTLNVKMKPFDNPKVREAVSYAIDRAFLLKLVNGQGQVANEFLPPGVVGHTEEKLVHDQDIAKARQLLAEAGYPDGFSTTLYSWNTPPWTNLLPQLQQDLAKIGVKADPRPLQQSTFFELAGTPGKAPMALSFWVADYPEGSNFFQALTACAAAVQGGQNYAFSCDEETDALVAKALATDSPDEAQKLYAQATTRLLAGGSLVPLYYGSKTEVFGKNVGGYFPQPVWAWDMTNYWKTDGRPTD</sequence>
<feature type="region of interest" description="Disordered" evidence="5">
    <location>
        <begin position="31"/>
        <end position="50"/>
    </location>
</feature>
<dbReference type="EMBL" id="BSEV01000036">
    <property type="protein sequence ID" value="GLK14760.1"/>
    <property type="molecule type" value="Genomic_DNA"/>
</dbReference>
<dbReference type="Gene3D" id="3.10.105.10">
    <property type="entry name" value="Dipeptide-binding Protein, Domain 3"/>
    <property type="match status" value="1"/>
</dbReference>
<comment type="similarity">
    <text evidence="2">Belongs to the bacterial solute-binding protein 5 family.</text>
</comment>
<protein>
    <submittedName>
        <fullName evidence="8">Peptide ABC transporter substrate-binding protein</fullName>
    </submittedName>
</protein>
<dbReference type="Proteomes" id="UP001143474">
    <property type="component" value="Unassembled WGS sequence"/>
</dbReference>
<dbReference type="RefSeq" id="WP_271222990.1">
    <property type="nucleotide sequence ID" value="NZ_BAAAVD010000031.1"/>
</dbReference>
<accession>A0A9W6I9W8</accession>
<keyword evidence="9" id="KW-1185">Reference proteome</keyword>
<evidence type="ECO:0000256" key="1">
    <source>
        <dbReference type="ARBA" id="ARBA00004196"/>
    </source>
</evidence>
<gene>
    <name evidence="8" type="ORF">GCM10017600_81720</name>
</gene>
<evidence type="ECO:0000313" key="9">
    <source>
        <dbReference type="Proteomes" id="UP001143474"/>
    </source>
</evidence>
<dbReference type="Pfam" id="PF00496">
    <property type="entry name" value="SBP_bac_5"/>
    <property type="match status" value="1"/>
</dbReference>
<dbReference type="CDD" id="cd00995">
    <property type="entry name" value="PBP2_NikA_DppA_OppA_like"/>
    <property type="match status" value="1"/>
</dbReference>
<evidence type="ECO:0000256" key="2">
    <source>
        <dbReference type="ARBA" id="ARBA00005695"/>
    </source>
</evidence>
<evidence type="ECO:0000313" key="8">
    <source>
        <dbReference type="EMBL" id="GLK14760.1"/>
    </source>
</evidence>
<evidence type="ECO:0000256" key="6">
    <source>
        <dbReference type="SAM" id="SignalP"/>
    </source>
</evidence>
<dbReference type="GO" id="GO:1904680">
    <property type="term" value="F:peptide transmembrane transporter activity"/>
    <property type="evidence" value="ECO:0007669"/>
    <property type="project" value="TreeGrafter"/>
</dbReference>
<dbReference type="InterPro" id="IPR039424">
    <property type="entry name" value="SBP_5"/>
</dbReference>
<dbReference type="PIRSF" id="PIRSF002741">
    <property type="entry name" value="MppA"/>
    <property type="match status" value="1"/>
</dbReference>
<evidence type="ECO:0000256" key="3">
    <source>
        <dbReference type="ARBA" id="ARBA00022448"/>
    </source>
</evidence>
<dbReference type="GO" id="GO:0015833">
    <property type="term" value="P:peptide transport"/>
    <property type="evidence" value="ECO:0007669"/>
    <property type="project" value="TreeGrafter"/>
</dbReference>
<evidence type="ECO:0000259" key="7">
    <source>
        <dbReference type="Pfam" id="PF00496"/>
    </source>
</evidence>
<evidence type="ECO:0000256" key="5">
    <source>
        <dbReference type="SAM" id="MobiDB-lite"/>
    </source>
</evidence>
<dbReference type="SUPFAM" id="SSF53850">
    <property type="entry name" value="Periplasmic binding protein-like II"/>
    <property type="match status" value="1"/>
</dbReference>
<organism evidence="8 9">
    <name type="scientific">Streptosporangium carneum</name>
    <dbReference type="NCBI Taxonomy" id="47481"/>
    <lineage>
        <taxon>Bacteria</taxon>
        <taxon>Bacillati</taxon>
        <taxon>Actinomycetota</taxon>
        <taxon>Actinomycetes</taxon>
        <taxon>Streptosporangiales</taxon>
        <taxon>Streptosporangiaceae</taxon>
        <taxon>Streptosporangium</taxon>
    </lineage>
</organism>
<dbReference type="GO" id="GO:0030313">
    <property type="term" value="C:cell envelope"/>
    <property type="evidence" value="ECO:0007669"/>
    <property type="project" value="UniProtKB-SubCell"/>
</dbReference>
<feature type="signal peptide" evidence="6">
    <location>
        <begin position="1"/>
        <end position="27"/>
    </location>
</feature>
<dbReference type="InterPro" id="IPR000914">
    <property type="entry name" value="SBP_5_dom"/>
</dbReference>
<reference evidence="8" key="2">
    <citation type="submission" date="2023-01" db="EMBL/GenBank/DDBJ databases">
        <authorList>
            <person name="Sun Q."/>
            <person name="Evtushenko L."/>
        </authorList>
    </citation>
    <scope>NUCLEOTIDE SEQUENCE</scope>
    <source>
        <strain evidence="8">VKM Ac-2007</strain>
    </source>
</reference>